<organism evidence="1 2">
    <name type="scientific">Campylobacter rectus</name>
    <name type="common">Wolinella recta</name>
    <dbReference type="NCBI Taxonomy" id="203"/>
    <lineage>
        <taxon>Bacteria</taxon>
        <taxon>Pseudomonadati</taxon>
        <taxon>Campylobacterota</taxon>
        <taxon>Epsilonproteobacteria</taxon>
        <taxon>Campylobacterales</taxon>
        <taxon>Campylobacteraceae</taxon>
        <taxon>Campylobacter</taxon>
    </lineage>
</organism>
<gene>
    <name evidence="1" type="ORF">CRECT_0410</name>
</gene>
<evidence type="ECO:0000313" key="2">
    <source>
        <dbReference type="Proteomes" id="UP000502377"/>
    </source>
</evidence>
<dbReference type="EMBL" id="CP012543">
    <property type="protein sequence ID" value="QCD46105.1"/>
    <property type="molecule type" value="Genomic_DNA"/>
</dbReference>
<dbReference type="KEGG" id="crx:CRECT_0410"/>
<name>A0A6G5QK83_CAMRE</name>
<dbReference type="Proteomes" id="UP000502377">
    <property type="component" value="Chromosome"/>
</dbReference>
<sequence length="52" mass="6004">MPPKRRLISRSIVANPSPQNQNPLVKFMRKFSKNPGVKTRQILDLTRIICNT</sequence>
<protein>
    <submittedName>
        <fullName evidence="1">Uncharacterized protein</fullName>
    </submittedName>
</protein>
<evidence type="ECO:0000313" key="1">
    <source>
        <dbReference type="EMBL" id="QCD46105.1"/>
    </source>
</evidence>
<accession>A0A6G5QK83</accession>
<reference evidence="1 2" key="1">
    <citation type="submission" date="2016-07" db="EMBL/GenBank/DDBJ databases">
        <title>Comparative genomics of the Campylobacter concisus group.</title>
        <authorList>
            <person name="Miller W.G."/>
            <person name="Yee E."/>
            <person name="Chapman M.H."/>
            <person name="Huynh S."/>
            <person name="Bono J.L."/>
            <person name="On S.L.W."/>
            <person name="StLeger J."/>
            <person name="Foster G."/>
            <person name="Parker C.T."/>
        </authorList>
    </citation>
    <scope>NUCLEOTIDE SEQUENCE [LARGE SCALE GENOMIC DNA]</scope>
    <source>
        <strain evidence="1 2">ATCC 33238</strain>
    </source>
</reference>
<dbReference type="AlphaFoldDB" id="A0A6G5QK83"/>
<proteinExistence type="predicted"/>